<dbReference type="PANTHER" id="PTHR24128">
    <property type="entry name" value="HOMEOBOX PROTEIN WARIAI"/>
    <property type="match status" value="1"/>
</dbReference>
<evidence type="ECO:0000313" key="2">
    <source>
        <dbReference type="Proteomes" id="UP000593564"/>
    </source>
</evidence>
<dbReference type="Proteomes" id="UP000593564">
    <property type="component" value="Unassembled WGS sequence"/>
</dbReference>
<dbReference type="SMART" id="SM00248">
    <property type="entry name" value="ANK"/>
    <property type="match status" value="4"/>
</dbReference>
<organism evidence="1 2">
    <name type="scientific">Camellia sinensis</name>
    <name type="common">Tea plant</name>
    <name type="synonym">Thea sinensis</name>
    <dbReference type="NCBI Taxonomy" id="4442"/>
    <lineage>
        <taxon>Eukaryota</taxon>
        <taxon>Viridiplantae</taxon>
        <taxon>Streptophyta</taxon>
        <taxon>Embryophyta</taxon>
        <taxon>Tracheophyta</taxon>
        <taxon>Spermatophyta</taxon>
        <taxon>Magnoliopsida</taxon>
        <taxon>eudicotyledons</taxon>
        <taxon>Gunneridae</taxon>
        <taxon>Pentapetalae</taxon>
        <taxon>asterids</taxon>
        <taxon>Ericales</taxon>
        <taxon>Theaceae</taxon>
        <taxon>Camellia</taxon>
    </lineage>
</organism>
<name>A0A7J7GY46_CAMSI</name>
<evidence type="ECO:0000313" key="1">
    <source>
        <dbReference type="EMBL" id="KAF5944338.1"/>
    </source>
</evidence>
<sequence length="204" mass="23013">MDPDLRGTARAGNINDLYAIIQSKPDILDKELFVETPLHVAASPGETNFALEILRLKPSFRRKRLSPLHLALQNKHSDTVRRLVKFDSKLIRVKGREGLTPLHFVAKTDDQLSFADQKVDLLSKFLDVCSSSINDVTIHEETALHIAVKSSSFYTLQFLLIWLQKTYKGEVLCLTDEGGKATLCCILRCPFHNLRHASIYSLVP</sequence>
<reference evidence="2" key="1">
    <citation type="journal article" date="2020" name="Nat. Commun.">
        <title>Genome assembly of wild tea tree DASZ reveals pedigree and selection history of tea varieties.</title>
        <authorList>
            <person name="Zhang W."/>
            <person name="Zhang Y."/>
            <person name="Qiu H."/>
            <person name="Guo Y."/>
            <person name="Wan H."/>
            <person name="Zhang X."/>
            <person name="Scossa F."/>
            <person name="Alseekh S."/>
            <person name="Zhang Q."/>
            <person name="Wang P."/>
            <person name="Xu L."/>
            <person name="Schmidt M.H."/>
            <person name="Jia X."/>
            <person name="Li D."/>
            <person name="Zhu A."/>
            <person name="Guo F."/>
            <person name="Chen W."/>
            <person name="Ni D."/>
            <person name="Usadel B."/>
            <person name="Fernie A.R."/>
            <person name="Wen W."/>
        </authorList>
    </citation>
    <scope>NUCLEOTIDE SEQUENCE [LARGE SCALE GENOMIC DNA]</scope>
    <source>
        <strain evidence="2">cv. G240</strain>
    </source>
</reference>
<proteinExistence type="predicted"/>
<dbReference type="SUPFAM" id="SSF48403">
    <property type="entry name" value="Ankyrin repeat"/>
    <property type="match status" value="1"/>
</dbReference>
<dbReference type="PANTHER" id="PTHR24128:SF24">
    <property type="entry name" value="ANKYRIN REPEAT PROTEIN"/>
    <property type="match status" value="1"/>
</dbReference>
<reference evidence="1 2" key="2">
    <citation type="submission" date="2020-07" db="EMBL/GenBank/DDBJ databases">
        <title>Genome assembly of wild tea tree DASZ reveals pedigree and selection history of tea varieties.</title>
        <authorList>
            <person name="Zhang W."/>
        </authorList>
    </citation>
    <scope>NUCLEOTIDE SEQUENCE [LARGE SCALE GENOMIC DNA]</scope>
    <source>
        <strain evidence="2">cv. G240</strain>
        <tissue evidence="1">Leaf</tissue>
    </source>
</reference>
<comment type="caution">
    <text evidence="1">The sequence shown here is derived from an EMBL/GenBank/DDBJ whole genome shotgun (WGS) entry which is preliminary data.</text>
</comment>
<dbReference type="AlphaFoldDB" id="A0A7J7GY46"/>
<dbReference type="Gene3D" id="1.25.40.20">
    <property type="entry name" value="Ankyrin repeat-containing domain"/>
    <property type="match status" value="1"/>
</dbReference>
<evidence type="ECO:0008006" key="3">
    <source>
        <dbReference type="Google" id="ProtNLM"/>
    </source>
</evidence>
<keyword evidence="2" id="KW-1185">Reference proteome</keyword>
<dbReference type="InterPro" id="IPR036770">
    <property type="entry name" value="Ankyrin_rpt-contain_sf"/>
</dbReference>
<protein>
    <recommendedName>
        <fullName evidence="3">PGG domain-containing protein</fullName>
    </recommendedName>
</protein>
<gene>
    <name evidence="1" type="ORF">HYC85_018415</name>
</gene>
<dbReference type="InterPro" id="IPR002110">
    <property type="entry name" value="Ankyrin_rpt"/>
</dbReference>
<dbReference type="EMBL" id="JACBKZ010000008">
    <property type="protein sequence ID" value="KAF5944338.1"/>
    <property type="molecule type" value="Genomic_DNA"/>
</dbReference>
<accession>A0A7J7GY46</accession>
<dbReference type="Pfam" id="PF12796">
    <property type="entry name" value="Ank_2"/>
    <property type="match status" value="1"/>
</dbReference>